<comment type="caution">
    <text evidence="1">The sequence shown here is derived from an EMBL/GenBank/DDBJ whole genome shotgun (WGS) entry which is preliminary data.</text>
</comment>
<keyword evidence="2" id="KW-1185">Reference proteome</keyword>
<dbReference type="EMBL" id="JACBJI010000039">
    <property type="protein sequence ID" value="NYA72801.1"/>
    <property type="molecule type" value="Genomic_DNA"/>
</dbReference>
<dbReference type="Proteomes" id="UP000535020">
    <property type="component" value="Unassembled WGS sequence"/>
</dbReference>
<evidence type="ECO:0000313" key="2">
    <source>
        <dbReference type="Proteomes" id="UP000535020"/>
    </source>
</evidence>
<name>A0A7Y8Y5G2_9FLAO</name>
<evidence type="ECO:0000313" key="1">
    <source>
        <dbReference type="EMBL" id="NYA72801.1"/>
    </source>
</evidence>
<organism evidence="1 2">
    <name type="scientific">Flavobacterium agri</name>
    <dbReference type="NCBI Taxonomy" id="2743471"/>
    <lineage>
        <taxon>Bacteria</taxon>
        <taxon>Pseudomonadati</taxon>
        <taxon>Bacteroidota</taxon>
        <taxon>Flavobacteriia</taxon>
        <taxon>Flavobacteriales</taxon>
        <taxon>Flavobacteriaceae</taxon>
        <taxon>Flavobacterium</taxon>
    </lineage>
</organism>
<reference evidence="1 2" key="1">
    <citation type="submission" date="2020-07" db="EMBL/GenBank/DDBJ databases">
        <authorList>
            <person name="Sun Q."/>
        </authorList>
    </citation>
    <scope>NUCLEOTIDE SEQUENCE [LARGE SCALE GENOMIC DNA]</scope>
    <source>
        <strain evidence="1 2">MAH-1</strain>
    </source>
</reference>
<gene>
    <name evidence="1" type="ORF">HZF10_17895</name>
</gene>
<evidence type="ECO:0008006" key="3">
    <source>
        <dbReference type="Google" id="ProtNLM"/>
    </source>
</evidence>
<sequence>MTRKEHWKNQLNNYTELIEKYKWKQEPMLELVKLFLTNGISELFFPSNSHAALGLSKFANYPLRTEHNMVFISYDQDEDIFKIYFYRGKKNDWLFKKETTVVEDKDINRIKYWLNLI</sequence>
<proteinExistence type="predicted"/>
<protein>
    <recommendedName>
        <fullName evidence="3">DUF5655 domain-containing protein</fullName>
    </recommendedName>
</protein>
<dbReference type="AlphaFoldDB" id="A0A7Y8Y5G2"/>
<accession>A0A7Y8Y5G2</accession>